<organism evidence="1">
    <name type="scientific">Nothobranchius korthausae</name>
    <dbReference type="NCBI Taxonomy" id="1143690"/>
    <lineage>
        <taxon>Eukaryota</taxon>
        <taxon>Metazoa</taxon>
        <taxon>Chordata</taxon>
        <taxon>Craniata</taxon>
        <taxon>Vertebrata</taxon>
        <taxon>Euteleostomi</taxon>
        <taxon>Actinopterygii</taxon>
        <taxon>Neopterygii</taxon>
        <taxon>Teleostei</taxon>
        <taxon>Neoteleostei</taxon>
        <taxon>Acanthomorphata</taxon>
        <taxon>Ovalentaria</taxon>
        <taxon>Atherinomorphae</taxon>
        <taxon>Cyprinodontiformes</taxon>
        <taxon>Nothobranchiidae</taxon>
        <taxon>Nothobranchius</taxon>
    </lineage>
</organism>
<reference evidence="1" key="1">
    <citation type="submission" date="2016-05" db="EMBL/GenBank/DDBJ databases">
        <authorList>
            <person name="Lavstsen T."/>
            <person name="Jespersen J.S."/>
        </authorList>
    </citation>
    <scope>NUCLEOTIDE SEQUENCE</scope>
    <source>
        <tissue evidence="1">Brain</tissue>
    </source>
</reference>
<sequence length="76" mass="9024">FKVARLHIRHALVMENTRRNAYAAAFKLKAINLAIKQGNRATARELGINESMVRRWRRQREEISQCKKNDKSFQRK</sequence>
<dbReference type="Pfam" id="PF01527">
    <property type="entry name" value="HTH_Tnp_1"/>
    <property type="match status" value="1"/>
</dbReference>
<dbReference type="GO" id="GO:0004803">
    <property type="term" value="F:transposase activity"/>
    <property type="evidence" value="ECO:0007669"/>
    <property type="project" value="InterPro"/>
</dbReference>
<evidence type="ECO:0000313" key="1">
    <source>
        <dbReference type="EMBL" id="SBQ79466.1"/>
    </source>
</evidence>
<dbReference type="EMBL" id="HAEC01011249">
    <property type="protein sequence ID" value="SBQ79466.1"/>
    <property type="molecule type" value="Transcribed_RNA"/>
</dbReference>
<reference evidence="1" key="2">
    <citation type="submission" date="2016-06" db="EMBL/GenBank/DDBJ databases">
        <title>The genome of a short-lived fish provides insights into sex chromosome evolution and the genetic control of aging.</title>
        <authorList>
            <person name="Reichwald K."/>
            <person name="Felder M."/>
            <person name="Petzold A."/>
            <person name="Koch P."/>
            <person name="Groth M."/>
            <person name="Platzer M."/>
        </authorList>
    </citation>
    <scope>NUCLEOTIDE SEQUENCE</scope>
    <source>
        <tissue evidence="1">Brain</tissue>
    </source>
</reference>
<feature type="non-terminal residue" evidence="1">
    <location>
        <position position="1"/>
    </location>
</feature>
<dbReference type="Gene3D" id="1.10.10.60">
    <property type="entry name" value="Homeodomain-like"/>
    <property type="match status" value="1"/>
</dbReference>
<gene>
    <name evidence="1" type="primary">BX957234.1</name>
</gene>
<dbReference type="SUPFAM" id="SSF46689">
    <property type="entry name" value="Homeodomain-like"/>
    <property type="match status" value="1"/>
</dbReference>
<dbReference type="GO" id="GO:0003677">
    <property type="term" value="F:DNA binding"/>
    <property type="evidence" value="ECO:0007669"/>
    <property type="project" value="InterPro"/>
</dbReference>
<name>A0A1A8H5I3_9TELE</name>
<evidence type="ECO:0008006" key="2">
    <source>
        <dbReference type="Google" id="ProtNLM"/>
    </source>
</evidence>
<feature type="non-terminal residue" evidence="1">
    <location>
        <position position="76"/>
    </location>
</feature>
<dbReference type="GO" id="GO:0006313">
    <property type="term" value="P:DNA transposition"/>
    <property type="evidence" value="ECO:0007669"/>
    <property type="project" value="InterPro"/>
</dbReference>
<protein>
    <recommendedName>
        <fullName evidence="2">Brinker DNA-binding domain-containing protein</fullName>
    </recommendedName>
</protein>
<proteinExistence type="predicted"/>
<dbReference type="InterPro" id="IPR002514">
    <property type="entry name" value="Transposase_8"/>
</dbReference>
<dbReference type="AlphaFoldDB" id="A0A1A8H5I3"/>
<accession>A0A1A8H5I3</accession>
<dbReference type="InterPro" id="IPR009057">
    <property type="entry name" value="Homeodomain-like_sf"/>
</dbReference>